<evidence type="ECO:0000256" key="4">
    <source>
        <dbReference type="ARBA" id="ARBA00022723"/>
    </source>
</evidence>
<gene>
    <name evidence="8" type="ORF">RRF57_007726</name>
</gene>
<feature type="binding site" description="axial binding residue" evidence="6">
    <location>
        <position position="516"/>
    </location>
    <ligand>
        <name>heme</name>
        <dbReference type="ChEBI" id="CHEBI:30413"/>
    </ligand>
    <ligandPart>
        <name>Fe</name>
        <dbReference type="ChEBI" id="CHEBI:18248"/>
    </ligandPart>
</feature>
<dbReference type="PROSITE" id="PS00086">
    <property type="entry name" value="CYTOCHROME_P450"/>
    <property type="match status" value="1"/>
</dbReference>
<dbReference type="PRINTS" id="PR00463">
    <property type="entry name" value="EP450I"/>
</dbReference>
<keyword evidence="5 6" id="KW-0408">Iron</keyword>
<dbReference type="AlphaFoldDB" id="A0AAN7Z6I5"/>
<evidence type="ECO:0000256" key="7">
    <source>
        <dbReference type="RuleBase" id="RU000461"/>
    </source>
</evidence>
<dbReference type="GO" id="GO:0004497">
    <property type="term" value="F:monooxygenase activity"/>
    <property type="evidence" value="ECO:0007669"/>
    <property type="project" value="UniProtKB-KW"/>
</dbReference>
<dbReference type="InterPro" id="IPR001128">
    <property type="entry name" value="Cyt_P450"/>
</dbReference>
<accession>A0AAN7Z6I5</accession>
<dbReference type="Pfam" id="PF00067">
    <property type="entry name" value="p450"/>
    <property type="match status" value="1"/>
</dbReference>
<dbReference type="GO" id="GO:0016705">
    <property type="term" value="F:oxidoreductase activity, acting on paired donors, with incorporation or reduction of molecular oxygen"/>
    <property type="evidence" value="ECO:0007669"/>
    <property type="project" value="InterPro"/>
</dbReference>
<evidence type="ECO:0000313" key="8">
    <source>
        <dbReference type="EMBL" id="KAK5632012.1"/>
    </source>
</evidence>
<dbReference type="InterPro" id="IPR017972">
    <property type="entry name" value="Cyt_P450_CS"/>
</dbReference>
<name>A0AAN7Z6I5_9PEZI</name>
<dbReference type="PANTHER" id="PTHR24305">
    <property type="entry name" value="CYTOCHROME P450"/>
    <property type="match status" value="1"/>
</dbReference>
<comment type="cofactor">
    <cofactor evidence="1 6">
        <name>heme</name>
        <dbReference type="ChEBI" id="CHEBI:30413"/>
    </cofactor>
</comment>
<dbReference type="InterPro" id="IPR002401">
    <property type="entry name" value="Cyt_P450_E_grp-I"/>
</dbReference>
<keyword evidence="9" id="KW-1185">Reference proteome</keyword>
<evidence type="ECO:0008006" key="10">
    <source>
        <dbReference type="Google" id="ProtNLM"/>
    </source>
</evidence>
<protein>
    <recommendedName>
        <fullName evidence="10">Cytochrome P450</fullName>
    </recommendedName>
</protein>
<evidence type="ECO:0000256" key="3">
    <source>
        <dbReference type="ARBA" id="ARBA00022617"/>
    </source>
</evidence>
<dbReference type="PRINTS" id="PR00385">
    <property type="entry name" value="P450"/>
</dbReference>
<dbReference type="PANTHER" id="PTHR24305:SF166">
    <property type="entry name" value="CYTOCHROME P450 12A4, MITOCHONDRIAL-RELATED"/>
    <property type="match status" value="1"/>
</dbReference>
<evidence type="ECO:0000256" key="5">
    <source>
        <dbReference type="ARBA" id="ARBA00023004"/>
    </source>
</evidence>
<keyword evidence="3 6" id="KW-0349">Heme</keyword>
<organism evidence="8 9">
    <name type="scientific">Xylaria bambusicola</name>
    <dbReference type="NCBI Taxonomy" id="326684"/>
    <lineage>
        <taxon>Eukaryota</taxon>
        <taxon>Fungi</taxon>
        <taxon>Dikarya</taxon>
        <taxon>Ascomycota</taxon>
        <taxon>Pezizomycotina</taxon>
        <taxon>Sordariomycetes</taxon>
        <taxon>Xylariomycetidae</taxon>
        <taxon>Xylariales</taxon>
        <taxon>Xylariaceae</taxon>
        <taxon>Xylaria</taxon>
    </lineage>
</organism>
<dbReference type="GO" id="GO:0005506">
    <property type="term" value="F:iron ion binding"/>
    <property type="evidence" value="ECO:0007669"/>
    <property type="project" value="InterPro"/>
</dbReference>
<dbReference type="InterPro" id="IPR050121">
    <property type="entry name" value="Cytochrome_P450_monoxygenase"/>
</dbReference>
<evidence type="ECO:0000313" key="9">
    <source>
        <dbReference type="Proteomes" id="UP001305414"/>
    </source>
</evidence>
<dbReference type="InterPro" id="IPR036396">
    <property type="entry name" value="Cyt_P450_sf"/>
</dbReference>
<dbReference type="Proteomes" id="UP001305414">
    <property type="component" value="Unassembled WGS sequence"/>
</dbReference>
<keyword evidence="7" id="KW-0560">Oxidoreductase</keyword>
<comment type="caution">
    <text evidence="8">The sequence shown here is derived from an EMBL/GenBank/DDBJ whole genome shotgun (WGS) entry which is preliminary data.</text>
</comment>
<comment type="similarity">
    <text evidence="2 7">Belongs to the cytochrome P450 family.</text>
</comment>
<evidence type="ECO:0000256" key="6">
    <source>
        <dbReference type="PIRSR" id="PIRSR602401-1"/>
    </source>
</evidence>
<dbReference type="EMBL" id="JAWHQM010000022">
    <property type="protein sequence ID" value="KAK5632012.1"/>
    <property type="molecule type" value="Genomic_DNA"/>
</dbReference>
<reference evidence="8 9" key="1">
    <citation type="submission" date="2023-10" db="EMBL/GenBank/DDBJ databases">
        <title>Draft genome sequence of Xylaria bambusicola isolate GMP-LS, the root and basal stem rot pathogen of sugarcane in Indonesia.</title>
        <authorList>
            <person name="Selvaraj P."/>
            <person name="Muralishankar V."/>
            <person name="Muruganantham S."/>
            <person name="Sp S."/>
            <person name="Haryani S."/>
            <person name="Lau K.J.X."/>
            <person name="Naqvi N.I."/>
        </authorList>
    </citation>
    <scope>NUCLEOTIDE SEQUENCE [LARGE SCALE GENOMIC DNA]</scope>
    <source>
        <strain evidence="8">GMP-LS</strain>
    </source>
</reference>
<evidence type="ECO:0000256" key="1">
    <source>
        <dbReference type="ARBA" id="ARBA00001971"/>
    </source>
</evidence>
<proteinExistence type="inferred from homology"/>
<keyword evidence="7" id="KW-0503">Monooxygenase</keyword>
<dbReference type="SUPFAM" id="SSF48264">
    <property type="entry name" value="Cytochrome P450"/>
    <property type="match status" value="1"/>
</dbReference>
<dbReference type="Gene3D" id="1.10.630.10">
    <property type="entry name" value="Cytochrome P450"/>
    <property type="match status" value="1"/>
</dbReference>
<keyword evidence="4 6" id="KW-0479">Metal-binding</keyword>
<sequence>MAVIKAVLLVVFTLGAAWVVYSSYCLYCNYLEALKIGVPVRIIPISHLNKLWLLIDKRVIFTIRRLPGVLGGNNFTRFNYRGWHEDDGTQAHDEMGEAFVLVTPSHNWLYIAEPEALMNMYRRGKDFPRWTEITKIHFFGMVKLLTTNKSQSSGEQWRMQRKIVNSCLNEKCNSLVWSEAALLGDQMAQYWATKGTFTTVGEDTRTTTLHILTKACFGQSLPFEGHDTRQPASPSASFKFSLVTIMENALFILALRPSFFINKWLPLPRTWRDIGVACTKFKGHMSYLYDRALRASDQNRLEGDFTLMTSMIRASRKNGNGIGLSEGEIYGTMFVISFAGHDTTAHLLTFAIFFLAANPFVQDWLARELRRVLGDRPIQEWDYHADFPRLTRCMAILYETLRVKTPVPEVKWTKDRHQTLVVGSKTLNIPPGTLITPSYIYVHNHSRFWGPDAQEWKPQRWVTKCHQRDMSPRQKQNERNKNLGDEVEDAYMNDEVLLPPPSRGNYLGWSEGARDCPGKRFSQVEWVAIMATLFRDWKVEPSRLQDETAMQARAKVFQFIKENTGYGGLLLQLNNPESIPLTWTARVRVP</sequence>
<evidence type="ECO:0000256" key="2">
    <source>
        <dbReference type="ARBA" id="ARBA00010617"/>
    </source>
</evidence>
<dbReference type="GO" id="GO:0020037">
    <property type="term" value="F:heme binding"/>
    <property type="evidence" value="ECO:0007669"/>
    <property type="project" value="InterPro"/>
</dbReference>